<dbReference type="STRING" id="1346.BMF34_01360"/>
<dbReference type="AlphaFoldDB" id="A0A3L8GPU4"/>
<dbReference type="GeneID" id="35764977"/>
<keyword evidence="1" id="KW-0732">Signal</keyword>
<evidence type="ECO:0000313" key="3">
    <source>
        <dbReference type="EMBL" id="RLU59081.1"/>
    </source>
</evidence>
<dbReference type="InterPro" id="IPR021021">
    <property type="entry name" value="Fibronectin-binding_SSURE"/>
</dbReference>
<dbReference type="KEGG" id="siq:DQ08_01175"/>
<proteinExistence type="predicted"/>
<dbReference type="OrthoDB" id="2990784at2"/>
<dbReference type="Proteomes" id="UP000269148">
    <property type="component" value="Unassembled WGS sequence"/>
</dbReference>
<dbReference type="EMBL" id="QLQD01000013">
    <property type="protein sequence ID" value="RLU59081.1"/>
    <property type="molecule type" value="Genomic_DNA"/>
</dbReference>
<evidence type="ECO:0000256" key="1">
    <source>
        <dbReference type="SAM" id="SignalP"/>
    </source>
</evidence>
<protein>
    <submittedName>
        <fullName evidence="3">Cell wall anchor protein</fullName>
    </submittedName>
</protein>
<organism evidence="3 5">
    <name type="scientific">Streptococcus iniae</name>
    <name type="common">Streptococcus shiloi</name>
    <dbReference type="NCBI Taxonomy" id="1346"/>
    <lineage>
        <taxon>Bacteria</taxon>
        <taxon>Bacillati</taxon>
        <taxon>Bacillota</taxon>
        <taxon>Bacilli</taxon>
        <taxon>Lactobacillales</taxon>
        <taxon>Streptococcaceae</taxon>
        <taxon>Streptococcus</taxon>
    </lineage>
</organism>
<dbReference type="Proteomes" id="UP000025245">
    <property type="component" value="Chromosome"/>
</dbReference>
<feature type="chain" id="PRO_5018627908" evidence="1">
    <location>
        <begin position="40"/>
        <end position="356"/>
    </location>
</feature>
<dbReference type="KEGG" id="sio:DW64_01170"/>
<evidence type="ECO:0000313" key="5">
    <source>
        <dbReference type="Proteomes" id="UP000269148"/>
    </source>
</evidence>
<gene>
    <name evidence="3" type="ORF">DIY07_01110</name>
    <name evidence="2" type="ORF">DQ08_01175</name>
</gene>
<reference evidence="2 4" key="1">
    <citation type="journal article" date="2014" name="Genome Announc.">
        <title>Complete Genome Sequence of a Virulent Strain, Streptococcus iniae ISET0901, Isolated from Diseased Tilapia.</title>
        <authorList>
            <person name="Pridgeon J.W."/>
            <person name="Zhang D."/>
            <person name="Zhang L."/>
        </authorList>
    </citation>
    <scope>NUCLEOTIDE SEQUENCE [LARGE SCALE GENOMIC DNA]</scope>
    <source>
        <strain evidence="2 4">ISET0901</strain>
    </source>
</reference>
<dbReference type="KEGG" id="siz:SI82_01430"/>
<feature type="signal peptide" evidence="1">
    <location>
        <begin position="1"/>
        <end position="39"/>
    </location>
</feature>
<name>A0A3L8GPU4_STRIN</name>
<accession>A0A3L8GPU4</accession>
<reference evidence="3 5" key="2">
    <citation type="submission" date="2018-06" db="EMBL/GenBank/DDBJ databases">
        <title>Mutators as drivers of adaptation in pathogenic bacteria and a risk factor for host jumps and vaccine escape.</title>
        <authorList>
            <person name="Barnes A.C."/>
            <person name="Silayeva O."/>
        </authorList>
    </citation>
    <scope>NUCLEOTIDE SEQUENCE [LARGE SCALE GENOMIC DNA]</scope>
    <source>
        <strain evidence="3 5">QMA0445</strain>
    </source>
</reference>
<dbReference type="EMBL" id="CP007586">
    <property type="protein sequence ID" value="AHY15122.1"/>
    <property type="molecule type" value="Genomic_DNA"/>
</dbReference>
<dbReference type="Pfam" id="PF11966">
    <property type="entry name" value="SSURE"/>
    <property type="match status" value="2"/>
</dbReference>
<dbReference type="RefSeq" id="WP_003099030.1">
    <property type="nucleotide sequence ID" value="NZ_CP010783.1"/>
</dbReference>
<sequence>MLNTSQQKGKRPTTWVKKSGLLLSSSLVLLLAVPSLAMAEDAMPSQMETNSMMMTDGNSSDQMVKKALMENIKTSIDVPASYLTNAMSPGPFTAGVNQFIPFELFGGDGMLTRLLLPSSKDAPWSDNGTSMHEALLPFKDLEKGMYYYQLKLDGPMGDLQDKALLDKLQMNGKMTYKAMVEVYAAKDGMPDMMTKVASKPVKVMLNKSTSDEEVKKGLKSMVSKTIQIPRKYVNNAKFPGPFTAGVNETLPLEAFGGDGMLTRLLLTSSKGAKWSDNGDKKHKALFLVKDLEKNKYFYQVKLDGKAGQLEDKALLSKLMKNGKHDYMAEVTIYGAKDGKADMTKVIDHKMVTIMVK</sequence>
<evidence type="ECO:0000313" key="2">
    <source>
        <dbReference type="EMBL" id="AHY15122.1"/>
    </source>
</evidence>
<keyword evidence="4" id="KW-1185">Reference proteome</keyword>
<evidence type="ECO:0000313" key="4">
    <source>
        <dbReference type="Proteomes" id="UP000025245"/>
    </source>
</evidence>